<evidence type="ECO:0000313" key="2">
    <source>
        <dbReference type="EMBL" id="OWZ10430.1"/>
    </source>
</evidence>
<dbReference type="STRING" id="4795.A0A225W0P3"/>
<organism evidence="2 3">
    <name type="scientific">Phytophthora megakarya</name>
    <dbReference type="NCBI Taxonomy" id="4795"/>
    <lineage>
        <taxon>Eukaryota</taxon>
        <taxon>Sar</taxon>
        <taxon>Stramenopiles</taxon>
        <taxon>Oomycota</taxon>
        <taxon>Peronosporomycetes</taxon>
        <taxon>Peronosporales</taxon>
        <taxon>Peronosporaceae</taxon>
        <taxon>Phytophthora</taxon>
    </lineage>
</organism>
<gene>
    <name evidence="2" type="ORF">PHMEG_00016727</name>
</gene>
<dbReference type="AlphaFoldDB" id="A0A225W0P3"/>
<feature type="compositionally biased region" description="Polar residues" evidence="1">
    <location>
        <begin position="207"/>
        <end position="227"/>
    </location>
</feature>
<reference evidence="3" key="1">
    <citation type="submission" date="2017-03" db="EMBL/GenBank/DDBJ databases">
        <title>Phytopthora megakarya and P. palmivora, two closely related causual agents of cacao black pod achieved similar genome size and gene model numbers by different mechanisms.</title>
        <authorList>
            <person name="Ali S."/>
            <person name="Shao J."/>
            <person name="Larry D.J."/>
            <person name="Kronmiller B."/>
            <person name="Shen D."/>
            <person name="Strem M.D."/>
            <person name="Melnick R.L."/>
            <person name="Guiltinan M.J."/>
            <person name="Tyler B.M."/>
            <person name="Meinhardt L.W."/>
            <person name="Bailey B.A."/>
        </authorList>
    </citation>
    <scope>NUCLEOTIDE SEQUENCE [LARGE SCALE GENOMIC DNA]</scope>
    <source>
        <strain evidence="3">zdho120</strain>
    </source>
</reference>
<name>A0A225W0P3_9STRA</name>
<accession>A0A225W0P3</accession>
<dbReference type="OrthoDB" id="128346at2759"/>
<keyword evidence="3" id="KW-1185">Reference proteome</keyword>
<protein>
    <submittedName>
        <fullName evidence="2">Uncharacterized protein</fullName>
    </submittedName>
</protein>
<evidence type="ECO:0000313" key="3">
    <source>
        <dbReference type="Proteomes" id="UP000198211"/>
    </source>
</evidence>
<dbReference type="EMBL" id="NBNE01002447">
    <property type="protein sequence ID" value="OWZ10430.1"/>
    <property type="molecule type" value="Genomic_DNA"/>
</dbReference>
<evidence type="ECO:0000256" key="1">
    <source>
        <dbReference type="SAM" id="MobiDB-lite"/>
    </source>
</evidence>
<feature type="region of interest" description="Disordered" evidence="1">
    <location>
        <begin position="194"/>
        <end position="227"/>
    </location>
</feature>
<dbReference type="Proteomes" id="UP000198211">
    <property type="component" value="Unassembled WGS sequence"/>
</dbReference>
<comment type="caution">
    <text evidence="2">The sequence shown here is derived from an EMBL/GenBank/DDBJ whole genome shotgun (WGS) entry which is preliminary data.</text>
</comment>
<sequence length="227" mass="25580">MRKCANLYATTNTSVLLLEDAARGAGPKKETFASQLYNHWMENKSVEDRETRSEIAVYGRWKKISTLTVTSSPLIFLAAWKWTSKLTSEASAREKRKTDEDADIIRPEGHKAAKKKLHRTFERPAIGDTAHHRFVAAAEMKANMMEQQLQVSIFMQDPLCDESKVFFALQRKVIPDQLWKKAASAMDVRVASEDGLDQHGPSHGAVSESNNEYQTNENTEGLTQPLV</sequence>
<proteinExistence type="predicted"/>